<evidence type="ECO:0000256" key="5">
    <source>
        <dbReference type="ARBA" id="ARBA00022630"/>
    </source>
</evidence>
<dbReference type="InterPro" id="IPR006094">
    <property type="entry name" value="Oxid_FAD_bind_N"/>
</dbReference>
<keyword evidence="7" id="KW-0274">FAD</keyword>
<dbReference type="Gene3D" id="3.40.462.20">
    <property type="match status" value="1"/>
</dbReference>
<dbReference type="InterPro" id="IPR036318">
    <property type="entry name" value="FAD-bd_PCMH-like_sf"/>
</dbReference>
<feature type="chain" id="PRO_5040161853" evidence="9">
    <location>
        <begin position="25"/>
        <end position="534"/>
    </location>
</feature>
<dbReference type="InterPro" id="IPR016166">
    <property type="entry name" value="FAD-bd_PCMH"/>
</dbReference>
<name>A0A9N7RD41_STRHE</name>
<evidence type="ECO:0000256" key="7">
    <source>
        <dbReference type="ARBA" id="ARBA00022827"/>
    </source>
</evidence>
<dbReference type="GO" id="GO:0016491">
    <property type="term" value="F:oxidoreductase activity"/>
    <property type="evidence" value="ECO:0007669"/>
    <property type="project" value="InterPro"/>
</dbReference>
<dbReference type="InterPro" id="IPR016167">
    <property type="entry name" value="FAD-bd_PCMH_sub1"/>
</dbReference>
<comment type="cofactor">
    <cofactor evidence="1">
        <name>FAD</name>
        <dbReference type="ChEBI" id="CHEBI:57692"/>
    </cofactor>
</comment>
<feature type="domain" description="FAD-binding PCMH-type" evidence="10">
    <location>
        <begin position="74"/>
        <end position="249"/>
    </location>
</feature>
<evidence type="ECO:0000313" key="12">
    <source>
        <dbReference type="Proteomes" id="UP001153555"/>
    </source>
</evidence>
<keyword evidence="6 9" id="KW-0732">Signal</keyword>
<proteinExistence type="inferred from homology"/>
<evidence type="ECO:0000256" key="9">
    <source>
        <dbReference type="SAM" id="SignalP"/>
    </source>
</evidence>
<dbReference type="Gene3D" id="3.30.43.10">
    <property type="entry name" value="Uridine Diphospho-n-acetylenolpyruvylglucosamine Reductase, domain 2"/>
    <property type="match status" value="1"/>
</dbReference>
<dbReference type="InterPro" id="IPR012951">
    <property type="entry name" value="BBE"/>
</dbReference>
<evidence type="ECO:0000256" key="6">
    <source>
        <dbReference type="ARBA" id="ARBA00022729"/>
    </source>
</evidence>
<evidence type="ECO:0000256" key="3">
    <source>
        <dbReference type="ARBA" id="ARBA00005466"/>
    </source>
</evidence>
<evidence type="ECO:0000259" key="10">
    <source>
        <dbReference type="PROSITE" id="PS51387"/>
    </source>
</evidence>
<evidence type="ECO:0000256" key="4">
    <source>
        <dbReference type="ARBA" id="ARBA00022589"/>
    </source>
</evidence>
<feature type="signal peptide" evidence="9">
    <location>
        <begin position="1"/>
        <end position="24"/>
    </location>
</feature>
<organism evidence="11 12">
    <name type="scientific">Striga hermonthica</name>
    <name type="common">Purple witchweed</name>
    <name type="synonym">Buchnera hermonthica</name>
    <dbReference type="NCBI Taxonomy" id="68872"/>
    <lineage>
        <taxon>Eukaryota</taxon>
        <taxon>Viridiplantae</taxon>
        <taxon>Streptophyta</taxon>
        <taxon>Embryophyta</taxon>
        <taxon>Tracheophyta</taxon>
        <taxon>Spermatophyta</taxon>
        <taxon>Magnoliopsida</taxon>
        <taxon>eudicotyledons</taxon>
        <taxon>Gunneridae</taxon>
        <taxon>Pentapetalae</taxon>
        <taxon>asterids</taxon>
        <taxon>lamiids</taxon>
        <taxon>Lamiales</taxon>
        <taxon>Orobanchaceae</taxon>
        <taxon>Buchnereae</taxon>
        <taxon>Striga</taxon>
    </lineage>
</organism>
<keyword evidence="12" id="KW-1185">Reference proteome</keyword>
<comment type="caution">
    <text evidence="11">The sequence shown here is derived from an EMBL/GenBank/DDBJ whole genome shotgun (WGS) entry which is preliminary data.</text>
</comment>
<dbReference type="AlphaFoldDB" id="A0A9N7RD41"/>
<dbReference type="GO" id="GO:0071949">
    <property type="term" value="F:FAD binding"/>
    <property type="evidence" value="ECO:0007669"/>
    <property type="project" value="InterPro"/>
</dbReference>
<dbReference type="Proteomes" id="UP001153555">
    <property type="component" value="Unassembled WGS sequence"/>
</dbReference>
<dbReference type="OrthoDB" id="407275at2759"/>
<evidence type="ECO:0000256" key="8">
    <source>
        <dbReference type="ARBA" id="ARBA00023180"/>
    </source>
</evidence>
<gene>
    <name evidence="11" type="ORF">SHERM_20916</name>
</gene>
<dbReference type="EMBL" id="CACSLK010024540">
    <property type="protein sequence ID" value="CAA0823772.1"/>
    <property type="molecule type" value="Genomic_DNA"/>
</dbReference>
<dbReference type="SUPFAM" id="SSF56176">
    <property type="entry name" value="FAD-binding/transporter-associated domain-like"/>
    <property type="match status" value="1"/>
</dbReference>
<sequence length="534" mass="60679">MMKKTTFNFHLSLIFLFVFSCSSSAYVDNDHDVFLECLENFHDSISSVTYTRNNSSYLSILRFSIQNLRFTSRSTPQPRVIITPEHESQVPPVVHCAKKEGIEIRTRSAGHDYEGLSYVSQNPNFVILDLINLSEVTVNLEKKTAWVQSGSTLGSLYYKIAERSSTLGFPAGICPSVGVGGHFSGGGYGNMIRKHGLAADNVIDARIVDANGRILDRRSMGEDLFWAIRGGGGASFGVILAWKVRLVEVPERVTVFTIGRTLEKNVTRLVQRWQSVANAIDRDLFIRVFIERDQLGRNFTIRAWFNSIFFGGTERLISMMQEKFSELGLTREDCTEMSWIESVLYFAGIPIESREALLDRAQPNVRYFKGKSDYVQRPVPKQGIEGLLRLFYEPEGEKASIIMVPYGGAMDEFSESWTPFPHRAGNLYSLHYAVYWAEHDTENAGQYIDWITRLYDYISPYVSSSPRRAYVNYRDLDIGKNGGKSSHARASVWGRKYFDRNFDRLVRVKTEVDPHNFFRNEQSIPSMAAGFDSA</sequence>
<accession>A0A9N7RD41</accession>
<dbReference type="PANTHER" id="PTHR32448">
    <property type="entry name" value="OS08G0158400 PROTEIN"/>
    <property type="match status" value="1"/>
</dbReference>
<dbReference type="Pfam" id="PF08031">
    <property type="entry name" value="BBE"/>
    <property type="match status" value="1"/>
</dbReference>
<protein>
    <submittedName>
        <fullName evidence="11">FAD-binding Berberine family protein</fullName>
    </submittedName>
</protein>
<evidence type="ECO:0000313" key="11">
    <source>
        <dbReference type="EMBL" id="CAA0823772.1"/>
    </source>
</evidence>
<comment type="pathway">
    <text evidence="2">Alkaloid biosynthesis.</text>
</comment>
<comment type="similarity">
    <text evidence="3">Belongs to the oxygen-dependent FAD-linked oxidoreductase family.</text>
</comment>
<dbReference type="InterPro" id="IPR016169">
    <property type="entry name" value="FAD-bd_PCMH_sub2"/>
</dbReference>
<keyword evidence="5" id="KW-0285">Flavoprotein</keyword>
<keyword evidence="4" id="KW-0017">Alkaloid metabolism</keyword>
<evidence type="ECO:0000256" key="1">
    <source>
        <dbReference type="ARBA" id="ARBA00001974"/>
    </source>
</evidence>
<dbReference type="PROSITE" id="PS51257">
    <property type="entry name" value="PROKAR_LIPOPROTEIN"/>
    <property type="match status" value="1"/>
</dbReference>
<reference evidence="11" key="1">
    <citation type="submission" date="2019-12" db="EMBL/GenBank/DDBJ databases">
        <authorList>
            <person name="Scholes J."/>
        </authorList>
    </citation>
    <scope>NUCLEOTIDE SEQUENCE</scope>
</reference>
<dbReference type="PROSITE" id="PS51387">
    <property type="entry name" value="FAD_PCMH"/>
    <property type="match status" value="1"/>
</dbReference>
<keyword evidence="8" id="KW-0325">Glycoprotein</keyword>
<dbReference type="Gene3D" id="3.30.465.10">
    <property type="match status" value="1"/>
</dbReference>
<evidence type="ECO:0000256" key="2">
    <source>
        <dbReference type="ARBA" id="ARBA00004913"/>
    </source>
</evidence>
<dbReference type="Pfam" id="PF01565">
    <property type="entry name" value="FAD_binding_4"/>
    <property type="match status" value="1"/>
</dbReference>